<dbReference type="RefSeq" id="WP_011417303.1">
    <property type="nucleotide sequence ID" value="NC_007759.1"/>
</dbReference>
<proteinExistence type="predicted"/>
<dbReference type="STRING" id="56780.SYN_00278"/>
<organism evidence="1 2">
    <name type="scientific">Syntrophus aciditrophicus (strain SB)</name>
    <dbReference type="NCBI Taxonomy" id="56780"/>
    <lineage>
        <taxon>Bacteria</taxon>
        <taxon>Pseudomonadati</taxon>
        <taxon>Thermodesulfobacteriota</taxon>
        <taxon>Syntrophia</taxon>
        <taxon>Syntrophales</taxon>
        <taxon>Syntrophaceae</taxon>
        <taxon>Syntrophus</taxon>
    </lineage>
</organism>
<reference evidence="1 2" key="1">
    <citation type="journal article" date="2007" name="Proc. Natl. Acad. Sci. U.S.A.">
        <title>The genome of Syntrophus aciditrophicus: life at the thermodynamic limit of microbial growth.</title>
        <authorList>
            <person name="McInerney M.J."/>
            <person name="Rohlin L."/>
            <person name="Mouttaki H."/>
            <person name="Kim U."/>
            <person name="Krupp R.S."/>
            <person name="Rios-Hernandez L."/>
            <person name="Sieber J."/>
            <person name="Struchtemeyer C.G."/>
            <person name="Bhattacharyya A."/>
            <person name="Campbell J.W."/>
            <person name="Gunsalus R.P."/>
        </authorList>
    </citation>
    <scope>NUCLEOTIDE SEQUENCE [LARGE SCALE GENOMIC DNA]</scope>
    <source>
        <strain evidence="1 2">SB</strain>
    </source>
</reference>
<evidence type="ECO:0000313" key="1">
    <source>
        <dbReference type="EMBL" id="ABC77279.1"/>
    </source>
</evidence>
<dbReference type="eggNOG" id="ENOG5032SAH">
    <property type="taxonomic scope" value="Bacteria"/>
</dbReference>
<dbReference type="HOGENOM" id="CLU_141602_0_0_7"/>
<dbReference type="KEGG" id="sat:SYN_00278"/>
<accession>Q2LT67</accession>
<dbReference type="AlphaFoldDB" id="Q2LT67"/>
<dbReference type="InParanoid" id="Q2LT67"/>
<keyword evidence="2" id="KW-1185">Reference proteome</keyword>
<name>Q2LT67_SYNAS</name>
<dbReference type="Proteomes" id="UP000001933">
    <property type="component" value="Chromosome"/>
</dbReference>
<sequence>MSDSAEKTQKEVKFNQDNLYREETITDLSVGSIRMLTPIKIDGTVDANRTPLFIGQAQLMSPEGPMPIQCPIDAKSLTEAMEKFPESMEWMMKQIIS</sequence>
<protein>
    <submittedName>
        <fullName evidence="1">Hypothetical cytosolic protein</fullName>
    </submittedName>
</protein>
<dbReference type="OrthoDB" id="5420148at2"/>
<evidence type="ECO:0000313" key="2">
    <source>
        <dbReference type="Proteomes" id="UP000001933"/>
    </source>
</evidence>
<gene>
    <name evidence="1" type="ORF">SYN_00278</name>
</gene>
<dbReference type="EMBL" id="CP000252">
    <property type="protein sequence ID" value="ABC77279.1"/>
    <property type="molecule type" value="Genomic_DNA"/>
</dbReference>